<dbReference type="PANTHER" id="PTHR30055:SF223">
    <property type="entry name" value="HTH-TYPE TRANSCRIPTIONAL REGULATOR UIDR"/>
    <property type="match status" value="1"/>
</dbReference>
<evidence type="ECO:0000313" key="7">
    <source>
        <dbReference type="Proteomes" id="UP000580654"/>
    </source>
</evidence>
<evidence type="ECO:0000256" key="2">
    <source>
        <dbReference type="ARBA" id="ARBA00023125"/>
    </source>
</evidence>
<dbReference type="GO" id="GO:0000976">
    <property type="term" value="F:transcription cis-regulatory region binding"/>
    <property type="evidence" value="ECO:0007669"/>
    <property type="project" value="TreeGrafter"/>
</dbReference>
<keyword evidence="7" id="KW-1185">Reference proteome</keyword>
<accession>A0A840Y830</accession>
<keyword evidence="2 4" id="KW-0238">DNA-binding</keyword>
<dbReference type="PANTHER" id="PTHR30055">
    <property type="entry name" value="HTH-TYPE TRANSCRIPTIONAL REGULATOR RUTR"/>
    <property type="match status" value="1"/>
</dbReference>
<comment type="caution">
    <text evidence="6">The sequence shown here is derived from an EMBL/GenBank/DDBJ whole genome shotgun (WGS) entry which is preliminary data.</text>
</comment>
<reference evidence="6 7" key="1">
    <citation type="submission" date="2020-08" db="EMBL/GenBank/DDBJ databases">
        <title>Genomic Encyclopedia of Type Strains, Phase IV (KMG-IV): sequencing the most valuable type-strain genomes for metagenomic binning, comparative biology and taxonomic classification.</title>
        <authorList>
            <person name="Goeker M."/>
        </authorList>
    </citation>
    <scope>NUCLEOTIDE SEQUENCE [LARGE SCALE GENOMIC DNA]</scope>
    <source>
        <strain evidence="6 7">DSM 25622</strain>
    </source>
</reference>
<keyword evidence="1" id="KW-0805">Transcription regulation</keyword>
<dbReference type="InterPro" id="IPR001647">
    <property type="entry name" value="HTH_TetR"/>
</dbReference>
<protein>
    <submittedName>
        <fullName evidence="6">AcrR family transcriptional regulator</fullName>
    </submittedName>
</protein>
<dbReference type="SUPFAM" id="SSF46689">
    <property type="entry name" value="Homeodomain-like"/>
    <property type="match status" value="1"/>
</dbReference>
<dbReference type="FunFam" id="1.10.10.60:FF:000141">
    <property type="entry name" value="TetR family transcriptional regulator"/>
    <property type="match status" value="1"/>
</dbReference>
<gene>
    <name evidence="6" type="ORF">FHS87_004366</name>
</gene>
<dbReference type="PROSITE" id="PS50977">
    <property type="entry name" value="HTH_TETR_2"/>
    <property type="match status" value="1"/>
</dbReference>
<organism evidence="6 7">
    <name type="scientific">Muricoccus pecuniae</name>
    <dbReference type="NCBI Taxonomy" id="693023"/>
    <lineage>
        <taxon>Bacteria</taxon>
        <taxon>Pseudomonadati</taxon>
        <taxon>Pseudomonadota</taxon>
        <taxon>Alphaproteobacteria</taxon>
        <taxon>Acetobacterales</taxon>
        <taxon>Roseomonadaceae</taxon>
        <taxon>Muricoccus</taxon>
    </lineage>
</organism>
<dbReference type="InterPro" id="IPR039536">
    <property type="entry name" value="TetR_C_Proteobacteria"/>
</dbReference>
<name>A0A840Y830_9PROT</name>
<dbReference type="AlphaFoldDB" id="A0A840Y830"/>
<dbReference type="Pfam" id="PF00440">
    <property type="entry name" value="TetR_N"/>
    <property type="match status" value="1"/>
</dbReference>
<dbReference type="PRINTS" id="PR00455">
    <property type="entry name" value="HTHTETR"/>
</dbReference>
<dbReference type="InterPro" id="IPR009057">
    <property type="entry name" value="Homeodomain-like_sf"/>
</dbReference>
<dbReference type="Gene3D" id="1.10.357.10">
    <property type="entry name" value="Tetracycline Repressor, domain 2"/>
    <property type="match status" value="1"/>
</dbReference>
<evidence type="ECO:0000259" key="5">
    <source>
        <dbReference type="PROSITE" id="PS50977"/>
    </source>
</evidence>
<evidence type="ECO:0000256" key="1">
    <source>
        <dbReference type="ARBA" id="ARBA00023015"/>
    </source>
</evidence>
<evidence type="ECO:0000313" key="6">
    <source>
        <dbReference type="EMBL" id="MBB5696296.1"/>
    </source>
</evidence>
<dbReference type="GO" id="GO:0003700">
    <property type="term" value="F:DNA-binding transcription factor activity"/>
    <property type="evidence" value="ECO:0007669"/>
    <property type="project" value="TreeGrafter"/>
</dbReference>
<proteinExistence type="predicted"/>
<evidence type="ECO:0000256" key="4">
    <source>
        <dbReference type="PROSITE-ProRule" id="PRU00335"/>
    </source>
</evidence>
<sequence length="212" mass="22871">MEAGVIPCELPGEGAVQRDRILSAARDVFAAEGFHVATMDAVARRAGCSKKTIYKLFASKEDLFFALLDRAKGEVCSVAIDRTKEPEAALVEFMEKVAGHILDPSAIALTRMTLTEYTHSPALLEAAERRGVGTARLSLEAYLEELGRGGGHEILAAEDEARMLMGAAFGAFHHELLIGVVPAFPAAAVRERIRRAVRVYLRGTRRPLGAAA</sequence>
<feature type="domain" description="HTH tetR-type" evidence="5">
    <location>
        <begin position="15"/>
        <end position="75"/>
    </location>
</feature>
<evidence type="ECO:0000256" key="3">
    <source>
        <dbReference type="ARBA" id="ARBA00023163"/>
    </source>
</evidence>
<dbReference type="Proteomes" id="UP000580654">
    <property type="component" value="Unassembled WGS sequence"/>
</dbReference>
<keyword evidence="3" id="KW-0804">Transcription</keyword>
<dbReference type="EMBL" id="JACIJD010000036">
    <property type="protein sequence ID" value="MBB5696296.1"/>
    <property type="molecule type" value="Genomic_DNA"/>
</dbReference>
<dbReference type="Pfam" id="PF14246">
    <property type="entry name" value="TetR_C_7"/>
    <property type="match status" value="1"/>
</dbReference>
<dbReference type="RefSeq" id="WP_184521473.1">
    <property type="nucleotide sequence ID" value="NZ_JACIJD010000036.1"/>
</dbReference>
<dbReference type="InterPro" id="IPR050109">
    <property type="entry name" value="HTH-type_TetR-like_transc_reg"/>
</dbReference>
<feature type="DNA-binding region" description="H-T-H motif" evidence="4">
    <location>
        <begin position="38"/>
        <end position="57"/>
    </location>
</feature>